<evidence type="ECO:0000256" key="5">
    <source>
        <dbReference type="ARBA" id="ARBA00022485"/>
    </source>
</evidence>
<keyword evidence="6 15" id="KW-0963">Cytoplasm</keyword>
<evidence type="ECO:0000256" key="16">
    <source>
        <dbReference type="PIRSR" id="PIRSR000167-1"/>
    </source>
</evidence>
<sequence>MKLLDRSGYAQANLPRYTSYPTAPHFGPLEEATYRGWLSRMPPAEALSLYVHIPFCHELCWYCGCHTSVTRNEERIARYAEALHREARLLALALPADGIVQNLHLGGGTPSALGAARLSALMGKLRALYPFARHAELSIELDPRTLTEEVVATLAREGFTRASLGLQDANPEVQELMGRIQPAEMVRTAVERLRAAGVSAINLDMMYGLPGQSRAHVAATAALAAELGADRVSVFGYAHVPWMKPAQKAILESDLPDAAARMEQAQEASDVLRAAGFMPIGLDHFARPADPMARAAAAGRLRRNFQGYTTDDAPMLLGLGASSIGAVPQGYAQNIPDERGYVAAIEAGKLPVVRGLAFTGEDIIRRAAIERVMCDLALDLDTLPAAILQSALPGLQGLERDGLVRLAGAWLTVPDEARPFLRHVASCFDARLNSGKGRHSAAV</sequence>
<evidence type="ECO:0000256" key="4">
    <source>
        <dbReference type="ARBA" id="ARBA00011245"/>
    </source>
</evidence>
<dbReference type="EC" id="1.3.98.3" evidence="15"/>
<feature type="binding site" evidence="16">
    <location>
        <position position="50"/>
    </location>
    <ligand>
        <name>S-adenosyl-L-methionine</name>
        <dbReference type="ChEBI" id="CHEBI:59789"/>
        <label>1</label>
    </ligand>
</feature>
<dbReference type="SFLD" id="SFLDS00029">
    <property type="entry name" value="Radical_SAM"/>
    <property type="match status" value="1"/>
</dbReference>
<evidence type="ECO:0000256" key="6">
    <source>
        <dbReference type="ARBA" id="ARBA00022490"/>
    </source>
</evidence>
<dbReference type="CDD" id="cd01335">
    <property type="entry name" value="Radical_SAM"/>
    <property type="match status" value="1"/>
</dbReference>
<keyword evidence="9 15" id="KW-0560">Oxidoreductase</keyword>
<proteinExistence type="inferred from homology"/>
<comment type="catalytic activity">
    <reaction evidence="14 15">
        <text>coproporphyrinogen III + 2 S-adenosyl-L-methionine = protoporphyrinogen IX + 2 5'-deoxyadenosine + 2 L-methionine + 2 CO2</text>
        <dbReference type="Rhea" id="RHEA:15425"/>
        <dbReference type="ChEBI" id="CHEBI:16526"/>
        <dbReference type="ChEBI" id="CHEBI:17319"/>
        <dbReference type="ChEBI" id="CHEBI:57307"/>
        <dbReference type="ChEBI" id="CHEBI:57309"/>
        <dbReference type="ChEBI" id="CHEBI:57844"/>
        <dbReference type="ChEBI" id="CHEBI:59789"/>
        <dbReference type="EC" id="1.3.98.3"/>
    </reaction>
</comment>
<feature type="binding site" evidence="16">
    <location>
        <position position="140"/>
    </location>
    <ligand>
        <name>S-adenosyl-L-methionine</name>
        <dbReference type="ChEBI" id="CHEBI:59789"/>
        <label>1</label>
    </ligand>
</feature>
<comment type="caution">
    <text evidence="19">The sequence shown here is derived from an EMBL/GenBank/DDBJ whole genome shotgun (WGS) entry which is preliminary data.</text>
</comment>
<comment type="cofactor">
    <cofactor evidence="15 17">
        <name>[4Fe-4S] cluster</name>
        <dbReference type="ChEBI" id="CHEBI:49883"/>
    </cofactor>
    <text evidence="15 17">Binds 1 [4Fe-4S] cluster. The cluster is coordinated with 3 cysteines and an exchangeable S-adenosyl-L-methionine.</text>
</comment>
<feature type="binding site" evidence="16">
    <location>
        <position position="107"/>
    </location>
    <ligand>
        <name>S-adenosyl-L-methionine</name>
        <dbReference type="ChEBI" id="CHEBI:59789"/>
        <label>1</label>
    </ligand>
</feature>
<comment type="pathway">
    <text evidence="2 15">Porphyrin-containing compound metabolism; protoporphyrin-IX biosynthesis; protoporphyrinogen-IX from coproporphyrinogen-III (AdoMet route): step 1/1.</text>
</comment>
<gene>
    <name evidence="19" type="ORF">GGQ83_002178</name>
</gene>
<feature type="binding site" evidence="16">
    <location>
        <position position="324"/>
    </location>
    <ligand>
        <name>S-adenosyl-L-methionine</name>
        <dbReference type="ChEBI" id="CHEBI:59789"/>
        <label>1</label>
    </ligand>
</feature>
<keyword evidence="7 15" id="KW-0949">S-adenosyl-L-methionine</keyword>
<evidence type="ECO:0000256" key="3">
    <source>
        <dbReference type="ARBA" id="ARBA00005493"/>
    </source>
</evidence>
<dbReference type="Proteomes" id="UP000553193">
    <property type="component" value="Unassembled WGS sequence"/>
</dbReference>
<evidence type="ECO:0000256" key="17">
    <source>
        <dbReference type="PIRSR" id="PIRSR000167-2"/>
    </source>
</evidence>
<name>A0A840AF62_9PROT</name>
<keyword evidence="12 15" id="KW-0627">Porphyrin biosynthesis</keyword>
<dbReference type="InterPro" id="IPR023404">
    <property type="entry name" value="rSAM_horseshoe"/>
</dbReference>
<dbReference type="InterPro" id="IPR006638">
    <property type="entry name" value="Elp3/MiaA/NifB-like_rSAM"/>
</dbReference>
<dbReference type="GO" id="GO:0046872">
    <property type="term" value="F:metal ion binding"/>
    <property type="evidence" value="ECO:0007669"/>
    <property type="project" value="UniProtKB-KW"/>
</dbReference>
<dbReference type="GO" id="GO:0006782">
    <property type="term" value="P:protoporphyrinogen IX biosynthetic process"/>
    <property type="evidence" value="ECO:0007669"/>
    <property type="project" value="UniProtKB-UniPathway"/>
</dbReference>
<organism evidence="19 20">
    <name type="scientific">Roseococcus suduntuyensis</name>
    <dbReference type="NCBI Taxonomy" id="455361"/>
    <lineage>
        <taxon>Bacteria</taxon>
        <taxon>Pseudomonadati</taxon>
        <taxon>Pseudomonadota</taxon>
        <taxon>Alphaproteobacteria</taxon>
        <taxon>Acetobacterales</taxon>
        <taxon>Roseomonadaceae</taxon>
        <taxon>Roseococcus</taxon>
    </lineage>
</organism>
<comment type="subunit">
    <text evidence="4">Monomer.</text>
</comment>
<dbReference type="InterPro" id="IPR058240">
    <property type="entry name" value="rSAM_sf"/>
</dbReference>
<reference evidence="19 20" key="1">
    <citation type="submission" date="2020-08" db="EMBL/GenBank/DDBJ databases">
        <title>Genomic Encyclopedia of Type Strains, Phase IV (KMG-IV): sequencing the most valuable type-strain genomes for metagenomic binning, comparative biology and taxonomic classification.</title>
        <authorList>
            <person name="Goeker M."/>
        </authorList>
    </citation>
    <scope>NUCLEOTIDE SEQUENCE [LARGE SCALE GENOMIC DNA]</scope>
    <source>
        <strain evidence="19 20">DSM 19979</strain>
    </source>
</reference>
<comment type="subcellular location">
    <subcellularLocation>
        <location evidence="1 15">Cytoplasm</location>
    </subcellularLocation>
</comment>
<evidence type="ECO:0000259" key="18">
    <source>
        <dbReference type="PROSITE" id="PS51918"/>
    </source>
</evidence>
<dbReference type="PANTHER" id="PTHR13932">
    <property type="entry name" value="COPROPORPHYRINIGEN III OXIDASE"/>
    <property type="match status" value="1"/>
</dbReference>
<dbReference type="InterPro" id="IPR004558">
    <property type="entry name" value="Coprogen_oxidase_HemN"/>
</dbReference>
<dbReference type="InterPro" id="IPR034505">
    <property type="entry name" value="Coproporphyrinogen-III_oxidase"/>
</dbReference>
<protein>
    <recommendedName>
        <fullName evidence="15">Coproporphyrinogen-III oxidase</fullName>
        <ecNumber evidence="15">1.3.98.3</ecNumber>
    </recommendedName>
</protein>
<evidence type="ECO:0000256" key="7">
    <source>
        <dbReference type="ARBA" id="ARBA00022691"/>
    </source>
</evidence>
<dbReference type="RefSeq" id="WP_184383834.1">
    <property type="nucleotide sequence ID" value="NZ_JACIDJ010000003.1"/>
</dbReference>
<evidence type="ECO:0000256" key="8">
    <source>
        <dbReference type="ARBA" id="ARBA00022723"/>
    </source>
</evidence>
<keyword evidence="5 15" id="KW-0004">4Fe-4S</keyword>
<evidence type="ECO:0000256" key="13">
    <source>
        <dbReference type="ARBA" id="ARBA00024295"/>
    </source>
</evidence>
<evidence type="ECO:0000256" key="12">
    <source>
        <dbReference type="ARBA" id="ARBA00023244"/>
    </source>
</evidence>
<dbReference type="GO" id="GO:0005737">
    <property type="term" value="C:cytoplasm"/>
    <property type="evidence" value="ECO:0007669"/>
    <property type="project" value="UniProtKB-SubCell"/>
</dbReference>
<dbReference type="InterPro" id="IPR007197">
    <property type="entry name" value="rSAM"/>
</dbReference>
<feature type="binding site" evidence="16">
    <location>
        <position position="238"/>
    </location>
    <ligand>
        <name>S-adenosyl-L-methionine</name>
        <dbReference type="ChEBI" id="CHEBI:59789"/>
        <label>2</label>
    </ligand>
</feature>
<feature type="binding site" evidence="16">
    <location>
        <position position="179"/>
    </location>
    <ligand>
        <name>S-adenosyl-L-methionine</name>
        <dbReference type="ChEBI" id="CHEBI:59789"/>
        <label>2</label>
    </ligand>
</feature>
<comment type="function">
    <text evidence="13">Involved in the heme biosynthesis. Catalyzes the anaerobic oxidative decarboxylation of propionate groups of rings A and B of coproporphyrinogen III to yield the vinyl groups in protoporphyrinogen IX.</text>
</comment>
<keyword evidence="20" id="KW-1185">Reference proteome</keyword>
<evidence type="ECO:0000256" key="2">
    <source>
        <dbReference type="ARBA" id="ARBA00004785"/>
    </source>
</evidence>
<dbReference type="Pfam" id="PF04055">
    <property type="entry name" value="Radical_SAM"/>
    <property type="match status" value="1"/>
</dbReference>
<dbReference type="SFLD" id="SFLDG01065">
    <property type="entry name" value="anaerobic_coproporphyrinogen-I"/>
    <property type="match status" value="1"/>
</dbReference>
<evidence type="ECO:0000256" key="1">
    <source>
        <dbReference type="ARBA" id="ARBA00004496"/>
    </source>
</evidence>
<dbReference type="Gene3D" id="1.10.10.920">
    <property type="match status" value="1"/>
</dbReference>
<feature type="binding site" evidence="16">
    <location>
        <position position="204"/>
    </location>
    <ligand>
        <name>S-adenosyl-L-methionine</name>
        <dbReference type="ChEBI" id="CHEBI:59789"/>
        <label>2</label>
    </ligand>
</feature>
<evidence type="ECO:0000256" key="9">
    <source>
        <dbReference type="ARBA" id="ARBA00023002"/>
    </source>
</evidence>
<dbReference type="PIRSF" id="PIRSF000167">
    <property type="entry name" value="HemN"/>
    <property type="match status" value="1"/>
</dbReference>
<dbReference type="SMART" id="SM00729">
    <property type="entry name" value="Elp3"/>
    <property type="match status" value="1"/>
</dbReference>
<dbReference type="EMBL" id="JACIDJ010000003">
    <property type="protein sequence ID" value="MBB3898735.1"/>
    <property type="molecule type" value="Genomic_DNA"/>
</dbReference>
<feature type="binding site" evidence="17">
    <location>
        <position position="60"/>
    </location>
    <ligand>
        <name>[4Fe-4S] cluster</name>
        <dbReference type="ChEBI" id="CHEBI:49883"/>
        <note>4Fe-4S-S-AdoMet</note>
    </ligand>
</feature>
<evidence type="ECO:0000256" key="15">
    <source>
        <dbReference type="PIRNR" id="PIRNR000167"/>
    </source>
</evidence>
<feature type="binding site" evidence="17">
    <location>
        <position position="63"/>
    </location>
    <ligand>
        <name>[4Fe-4S] cluster</name>
        <dbReference type="ChEBI" id="CHEBI:49883"/>
        <note>4Fe-4S-S-AdoMet</note>
    </ligand>
</feature>
<keyword evidence="8 15" id="KW-0479">Metal-binding</keyword>
<feature type="binding site" evidence="17">
    <location>
        <position position="56"/>
    </location>
    <ligand>
        <name>[4Fe-4S] cluster</name>
        <dbReference type="ChEBI" id="CHEBI:49883"/>
        <note>4Fe-4S-S-AdoMet</note>
    </ligand>
</feature>
<dbReference type="GO" id="GO:0051539">
    <property type="term" value="F:4 iron, 4 sulfur cluster binding"/>
    <property type="evidence" value="ECO:0007669"/>
    <property type="project" value="UniProtKB-KW"/>
</dbReference>
<dbReference type="NCBIfam" id="TIGR00538">
    <property type="entry name" value="hemN"/>
    <property type="match status" value="1"/>
</dbReference>
<evidence type="ECO:0000313" key="20">
    <source>
        <dbReference type="Proteomes" id="UP000553193"/>
    </source>
</evidence>
<keyword evidence="11 15" id="KW-0411">Iron-sulfur</keyword>
<feature type="domain" description="Radical SAM core" evidence="18">
    <location>
        <begin position="41"/>
        <end position="273"/>
    </location>
</feature>
<feature type="binding site" evidence="16">
    <location>
        <position position="167"/>
    </location>
    <ligand>
        <name>S-adenosyl-L-methionine</name>
        <dbReference type="ChEBI" id="CHEBI:59789"/>
        <label>2</label>
    </ligand>
</feature>
<dbReference type="Gene3D" id="3.80.30.20">
    <property type="entry name" value="tm_1862 like domain"/>
    <property type="match status" value="1"/>
</dbReference>
<evidence type="ECO:0000256" key="10">
    <source>
        <dbReference type="ARBA" id="ARBA00023004"/>
    </source>
</evidence>
<feature type="binding site" evidence="16">
    <location>
        <begin position="62"/>
        <end position="64"/>
    </location>
    <ligand>
        <name>S-adenosyl-L-methionine</name>
        <dbReference type="ChEBI" id="CHEBI:59789"/>
        <label>2</label>
    </ligand>
</feature>
<evidence type="ECO:0000256" key="11">
    <source>
        <dbReference type="ARBA" id="ARBA00023014"/>
    </source>
</evidence>
<dbReference type="PROSITE" id="PS51918">
    <property type="entry name" value="RADICAL_SAM"/>
    <property type="match status" value="1"/>
</dbReference>
<dbReference type="SUPFAM" id="SSF102114">
    <property type="entry name" value="Radical SAM enzymes"/>
    <property type="match status" value="1"/>
</dbReference>
<comment type="similarity">
    <text evidence="3 15">Belongs to the anaerobic coproporphyrinogen-III oxidase family.</text>
</comment>
<keyword evidence="10 15" id="KW-0408">Iron</keyword>
<dbReference type="GO" id="GO:0051989">
    <property type="term" value="F:coproporphyrinogen dehydrogenase activity"/>
    <property type="evidence" value="ECO:0007669"/>
    <property type="project" value="UniProtKB-EC"/>
</dbReference>
<evidence type="ECO:0000313" key="19">
    <source>
        <dbReference type="EMBL" id="MBB3898735.1"/>
    </source>
</evidence>
<dbReference type="AlphaFoldDB" id="A0A840AF62"/>
<evidence type="ECO:0000256" key="14">
    <source>
        <dbReference type="ARBA" id="ARBA00048321"/>
    </source>
</evidence>
<accession>A0A840AF62</accession>
<dbReference type="UniPathway" id="UPA00251">
    <property type="reaction ID" value="UER00323"/>
</dbReference>
<feature type="binding site" evidence="16">
    <location>
        <begin position="108"/>
        <end position="109"/>
    </location>
    <ligand>
        <name>S-adenosyl-L-methionine</name>
        <dbReference type="ChEBI" id="CHEBI:59789"/>
        <label>2</label>
    </ligand>
</feature>
<dbReference type="GO" id="GO:0004109">
    <property type="term" value="F:coproporphyrinogen oxidase activity"/>
    <property type="evidence" value="ECO:0007669"/>
    <property type="project" value="InterPro"/>
</dbReference>
<dbReference type="PANTHER" id="PTHR13932:SF6">
    <property type="entry name" value="OXYGEN-INDEPENDENT COPROPORPHYRINOGEN III OXIDASE"/>
    <property type="match status" value="1"/>
</dbReference>